<evidence type="ECO:0000256" key="1">
    <source>
        <dbReference type="SAM" id="Phobius"/>
    </source>
</evidence>
<dbReference type="AlphaFoldDB" id="A0A5C6LLP0"/>
<keyword evidence="1" id="KW-1133">Transmembrane helix</keyword>
<comment type="caution">
    <text evidence="2">The sequence shown here is derived from an EMBL/GenBank/DDBJ whole genome shotgun (WGS) entry which is preliminary data.</text>
</comment>
<proteinExistence type="predicted"/>
<dbReference type="EMBL" id="VOHS01000038">
    <property type="protein sequence ID" value="TWV95673.1"/>
    <property type="molecule type" value="Genomic_DNA"/>
</dbReference>
<evidence type="ECO:0000313" key="3">
    <source>
        <dbReference type="Proteomes" id="UP000318815"/>
    </source>
</evidence>
<dbReference type="RefSeq" id="WP_146307502.1">
    <property type="nucleotide sequence ID" value="NZ_VOHS01000038.1"/>
</dbReference>
<dbReference type="OrthoDB" id="665934at2"/>
<feature type="transmembrane region" description="Helical" evidence="1">
    <location>
        <begin position="69"/>
        <end position="87"/>
    </location>
</feature>
<dbReference type="Proteomes" id="UP000318815">
    <property type="component" value="Unassembled WGS sequence"/>
</dbReference>
<keyword evidence="1" id="KW-0472">Membrane</keyword>
<keyword evidence="3" id="KW-1185">Reference proteome</keyword>
<keyword evidence="1" id="KW-0812">Transmembrane</keyword>
<sequence>MTREELKEARYKLLYEQESARQDLFSQIIRRKPIIDSTADIAGEDYEAIRADVNTSKLFLQSSTFDNNLMLGILVSCVMTACFLFQALRDDRVNFREGWLPYLCVCLTLVIVLRNVKMLLSKTRLEINVTGILHNDRMYTWENLLDTYIVTGRGRKAEYLLVLLMDDGEIVRITLNKFHSLQYNPALDISYYIEHYKQLRDRTVLAG</sequence>
<accession>A0A5C6LLP0</accession>
<reference evidence="2 3" key="1">
    <citation type="submission" date="2019-08" db="EMBL/GenBank/DDBJ databases">
        <title>Whole genome sequencing of chitin degrading bacteria Chitinophaga pinensis YS16.</title>
        <authorList>
            <person name="Singh R.P."/>
            <person name="Manchanda G."/>
            <person name="Maurya I.K."/>
            <person name="Joshi N.K."/>
            <person name="Srivastava A.K."/>
        </authorList>
    </citation>
    <scope>NUCLEOTIDE SEQUENCE [LARGE SCALE GENOMIC DNA]</scope>
    <source>
        <strain evidence="2 3">YS-16</strain>
    </source>
</reference>
<gene>
    <name evidence="2" type="ORF">FEF09_24225</name>
</gene>
<evidence type="ECO:0000313" key="2">
    <source>
        <dbReference type="EMBL" id="TWV95673.1"/>
    </source>
</evidence>
<protein>
    <submittedName>
        <fullName evidence="2">Uncharacterized protein</fullName>
    </submittedName>
</protein>
<organism evidence="2 3">
    <name type="scientific">Chitinophaga pinensis</name>
    <dbReference type="NCBI Taxonomy" id="79329"/>
    <lineage>
        <taxon>Bacteria</taxon>
        <taxon>Pseudomonadati</taxon>
        <taxon>Bacteroidota</taxon>
        <taxon>Chitinophagia</taxon>
        <taxon>Chitinophagales</taxon>
        <taxon>Chitinophagaceae</taxon>
        <taxon>Chitinophaga</taxon>
    </lineage>
</organism>
<name>A0A5C6LLP0_9BACT</name>
<feature type="transmembrane region" description="Helical" evidence="1">
    <location>
        <begin position="99"/>
        <end position="116"/>
    </location>
</feature>